<feature type="transmembrane region" description="Helical" evidence="7">
    <location>
        <begin position="254"/>
        <end position="273"/>
    </location>
</feature>
<dbReference type="InterPro" id="IPR035906">
    <property type="entry name" value="MetI-like_sf"/>
</dbReference>
<feature type="domain" description="ABC transmembrane type-1" evidence="8">
    <location>
        <begin position="74"/>
        <end position="273"/>
    </location>
</feature>
<dbReference type="STRING" id="1195236.CTER_5187"/>
<dbReference type="Proteomes" id="UP000014155">
    <property type="component" value="Unassembled WGS sequence"/>
</dbReference>
<accession>S0FJB5</accession>
<keyword evidence="3" id="KW-1003">Cell membrane</keyword>
<dbReference type="RefSeq" id="WP_004630701.1">
    <property type="nucleotide sequence ID" value="NZ_AORV01000070.1"/>
</dbReference>
<dbReference type="PROSITE" id="PS50928">
    <property type="entry name" value="ABC_TM1"/>
    <property type="match status" value="1"/>
</dbReference>
<comment type="similarity">
    <text evidence="7">Belongs to the binding-protein-dependent transport system permease family.</text>
</comment>
<dbReference type="InterPro" id="IPR000515">
    <property type="entry name" value="MetI-like"/>
</dbReference>
<dbReference type="PANTHER" id="PTHR43744">
    <property type="entry name" value="ABC TRANSPORTER PERMEASE PROTEIN MG189-RELATED-RELATED"/>
    <property type="match status" value="1"/>
</dbReference>
<dbReference type="PANTHER" id="PTHR43744:SF9">
    <property type="entry name" value="POLYGALACTURONAN_RHAMNOGALACTURONAN TRANSPORT SYSTEM PERMEASE PROTEIN YTCP"/>
    <property type="match status" value="1"/>
</dbReference>
<reference evidence="9 10" key="1">
    <citation type="journal article" date="2013" name="Genome Announc.">
        <title>Draft Genome Sequence of the Cellulolytic, Mesophilic, Anaerobic Bacterium Clostridium termitidis Strain CT1112 (DSM 5398).</title>
        <authorList>
            <person name="Lal S."/>
            <person name="Ramachandran U."/>
            <person name="Zhang X."/>
            <person name="Munir R."/>
            <person name="Sparling R."/>
            <person name="Levin D.B."/>
        </authorList>
    </citation>
    <scope>NUCLEOTIDE SEQUENCE [LARGE SCALE GENOMIC DNA]</scope>
    <source>
        <strain evidence="9 10">CT1112</strain>
    </source>
</reference>
<dbReference type="CDD" id="cd06261">
    <property type="entry name" value="TM_PBP2"/>
    <property type="match status" value="1"/>
</dbReference>
<keyword evidence="2 7" id="KW-0813">Transport</keyword>
<protein>
    <submittedName>
        <fullName evidence="9">ABC-type sugar transport system, permease component</fullName>
    </submittedName>
</protein>
<feature type="transmembrane region" description="Helical" evidence="7">
    <location>
        <begin position="12"/>
        <end position="33"/>
    </location>
</feature>
<evidence type="ECO:0000256" key="6">
    <source>
        <dbReference type="ARBA" id="ARBA00023136"/>
    </source>
</evidence>
<dbReference type="PATRIC" id="fig|1195236.3.peg.5323"/>
<dbReference type="EMBL" id="AORV01000070">
    <property type="protein sequence ID" value="EMS69214.1"/>
    <property type="molecule type" value="Genomic_DNA"/>
</dbReference>
<dbReference type="Gene3D" id="1.10.3720.10">
    <property type="entry name" value="MetI-like"/>
    <property type="match status" value="1"/>
</dbReference>
<comment type="caution">
    <text evidence="9">The sequence shown here is derived from an EMBL/GenBank/DDBJ whole genome shotgun (WGS) entry which is preliminary data.</text>
</comment>
<dbReference type="eggNOG" id="COG0395">
    <property type="taxonomic scope" value="Bacteria"/>
</dbReference>
<keyword evidence="6 7" id="KW-0472">Membrane</keyword>
<feature type="transmembrane region" description="Helical" evidence="7">
    <location>
        <begin position="74"/>
        <end position="97"/>
    </location>
</feature>
<feature type="transmembrane region" description="Helical" evidence="7">
    <location>
        <begin position="140"/>
        <end position="161"/>
    </location>
</feature>
<evidence type="ECO:0000313" key="10">
    <source>
        <dbReference type="Proteomes" id="UP000014155"/>
    </source>
</evidence>
<evidence type="ECO:0000256" key="3">
    <source>
        <dbReference type="ARBA" id="ARBA00022475"/>
    </source>
</evidence>
<feature type="transmembrane region" description="Helical" evidence="7">
    <location>
        <begin position="109"/>
        <end position="128"/>
    </location>
</feature>
<organism evidence="9 10">
    <name type="scientific">Ruminiclostridium cellobioparum subsp. termitidis CT1112</name>
    <dbReference type="NCBI Taxonomy" id="1195236"/>
    <lineage>
        <taxon>Bacteria</taxon>
        <taxon>Bacillati</taxon>
        <taxon>Bacillota</taxon>
        <taxon>Clostridia</taxon>
        <taxon>Eubacteriales</taxon>
        <taxon>Oscillospiraceae</taxon>
        <taxon>Ruminiclostridium</taxon>
    </lineage>
</organism>
<evidence type="ECO:0000256" key="2">
    <source>
        <dbReference type="ARBA" id="ARBA00022448"/>
    </source>
</evidence>
<feature type="transmembrane region" description="Helical" evidence="7">
    <location>
        <begin position="182"/>
        <end position="207"/>
    </location>
</feature>
<dbReference type="Pfam" id="PF00528">
    <property type="entry name" value="BPD_transp_1"/>
    <property type="match status" value="1"/>
</dbReference>
<evidence type="ECO:0000256" key="1">
    <source>
        <dbReference type="ARBA" id="ARBA00004651"/>
    </source>
</evidence>
<evidence type="ECO:0000256" key="7">
    <source>
        <dbReference type="RuleBase" id="RU363032"/>
    </source>
</evidence>
<keyword evidence="4 7" id="KW-0812">Transmembrane</keyword>
<proteinExistence type="inferred from homology"/>
<gene>
    <name evidence="9" type="ORF">CTER_5187</name>
</gene>
<keyword evidence="5 7" id="KW-1133">Transmembrane helix</keyword>
<name>S0FJB5_RUMCE</name>
<dbReference type="SUPFAM" id="SSF161098">
    <property type="entry name" value="MetI-like"/>
    <property type="match status" value="1"/>
</dbReference>
<keyword evidence="9" id="KW-0762">Sugar transport</keyword>
<dbReference type="AlphaFoldDB" id="S0FJB5"/>
<evidence type="ECO:0000313" key="9">
    <source>
        <dbReference type="EMBL" id="EMS69214.1"/>
    </source>
</evidence>
<evidence type="ECO:0000259" key="8">
    <source>
        <dbReference type="PROSITE" id="PS50928"/>
    </source>
</evidence>
<dbReference type="GO" id="GO:0055085">
    <property type="term" value="P:transmembrane transport"/>
    <property type="evidence" value="ECO:0007669"/>
    <property type="project" value="InterPro"/>
</dbReference>
<evidence type="ECO:0000256" key="4">
    <source>
        <dbReference type="ARBA" id="ARBA00022692"/>
    </source>
</evidence>
<keyword evidence="10" id="KW-1185">Reference proteome</keyword>
<comment type="subcellular location">
    <subcellularLocation>
        <location evidence="1 7">Cell membrane</location>
        <topology evidence="1 7">Multi-pass membrane protein</topology>
    </subcellularLocation>
</comment>
<sequence length="288" mass="32118">MKSRFKFGIADILIYLVLIIFSLAILLPMWHIFVISTSSPEVYLRDTYHLVPKSFSLDEYKRAFSSLGGIINSLFVSIKVTGLGTALSMLLTSMGAYVLSKKGLPGRNFLFKILVFTMFFSGGLVPFYVLVKNLHLDDTIFALTIPLAISTYNLIIMKNYFASLPESLEEAAKIDGYNDVQILFKIIIPVSKPVFAAVSLFYGVAYWNDYFMATLFISSNNMYPLQVVLRQMIIQNLVMAQVGVATVASNPEQFKMACIIIGIIPVLIIYPFVQNSFSKGIMMGAVKG</sequence>
<dbReference type="GO" id="GO:0005886">
    <property type="term" value="C:plasma membrane"/>
    <property type="evidence" value="ECO:0007669"/>
    <property type="project" value="UniProtKB-SubCell"/>
</dbReference>
<evidence type="ECO:0000256" key="5">
    <source>
        <dbReference type="ARBA" id="ARBA00022989"/>
    </source>
</evidence>